<evidence type="ECO:0000313" key="3">
    <source>
        <dbReference type="EMBL" id="GAA3541036.1"/>
    </source>
</evidence>
<proteinExistence type="predicted"/>
<feature type="chain" id="PRO_5046178281" description="Thioredoxin domain-containing protein" evidence="1">
    <location>
        <begin position="29"/>
        <end position="350"/>
    </location>
</feature>
<feature type="domain" description="Thioredoxin" evidence="2">
    <location>
        <begin position="203"/>
        <end position="350"/>
    </location>
</feature>
<evidence type="ECO:0000259" key="2">
    <source>
        <dbReference type="PROSITE" id="PS51352"/>
    </source>
</evidence>
<evidence type="ECO:0000313" key="4">
    <source>
        <dbReference type="Proteomes" id="UP001500795"/>
    </source>
</evidence>
<evidence type="ECO:0000256" key="1">
    <source>
        <dbReference type="SAM" id="SignalP"/>
    </source>
</evidence>
<keyword evidence="1" id="KW-0732">Signal</keyword>
<dbReference type="EMBL" id="BAABCX010000002">
    <property type="protein sequence ID" value="GAA3541036.1"/>
    <property type="molecule type" value="Genomic_DNA"/>
</dbReference>
<dbReference type="InterPro" id="IPR000866">
    <property type="entry name" value="AhpC/TSA"/>
</dbReference>
<name>A0ABP6VWP4_9GAMM</name>
<dbReference type="Pfam" id="PF00578">
    <property type="entry name" value="AhpC-TSA"/>
    <property type="match status" value="1"/>
</dbReference>
<dbReference type="Gene3D" id="3.40.30.10">
    <property type="entry name" value="Glutaredoxin"/>
    <property type="match status" value="2"/>
</dbReference>
<dbReference type="PANTHER" id="PTHR42852">
    <property type="entry name" value="THIOL:DISULFIDE INTERCHANGE PROTEIN DSBE"/>
    <property type="match status" value="1"/>
</dbReference>
<dbReference type="SUPFAM" id="SSF52833">
    <property type="entry name" value="Thioredoxin-like"/>
    <property type="match status" value="2"/>
</dbReference>
<dbReference type="InterPro" id="IPR036249">
    <property type="entry name" value="Thioredoxin-like_sf"/>
</dbReference>
<dbReference type="CDD" id="cd02966">
    <property type="entry name" value="TlpA_like_family"/>
    <property type="match status" value="2"/>
</dbReference>
<dbReference type="PANTHER" id="PTHR42852:SF17">
    <property type="entry name" value="THIOREDOXIN-LIKE PROTEIN HI_1115"/>
    <property type="match status" value="1"/>
</dbReference>
<dbReference type="Proteomes" id="UP001500795">
    <property type="component" value="Unassembled WGS sequence"/>
</dbReference>
<gene>
    <name evidence="3" type="ORF">GCM10022394_21100</name>
</gene>
<dbReference type="InterPro" id="IPR050553">
    <property type="entry name" value="Thioredoxin_ResA/DsbE_sf"/>
</dbReference>
<reference evidence="4" key="1">
    <citation type="journal article" date="2019" name="Int. J. Syst. Evol. Microbiol.">
        <title>The Global Catalogue of Microorganisms (GCM) 10K type strain sequencing project: providing services to taxonomists for standard genome sequencing and annotation.</title>
        <authorList>
            <consortium name="The Broad Institute Genomics Platform"/>
            <consortium name="The Broad Institute Genome Sequencing Center for Infectious Disease"/>
            <person name="Wu L."/>
            <person name="Ma J."/>
        </authorList>
    </citation>
    <scope>NUCLEOTIDE SEQUENCE [LARGE SCALE GENOMIC DNA]</scope>
    <source>
        <strain evidence="4">JCM 17110</strain>
    </source>
</reference>
<keyword evidence="4" id="KW-1185">Reference proteome</keyword>
<dbReference type="InterPro" id="IPR013766">
    <property type="entry name" value="Thioredoxin_domain"/>
</dbReference>
<feature type="domain" description="Thioredoxin" evidence="2">
    <location>
        <begin position="46"/>
        <end position="183"/>
    </location>
</feature>
<comment type="caution">
    <text evidence="3">The sequence shown here is derived from an EMBL/GenBank/DDBJ whole genome shotgun (WGS) entry which is preliminary data.</text>
</comment>
<feature type="signal peptide" evidence="1">
    <location>
        <begin position="1"/>
        <end position="28"/>
    </location>
</feature>
<accession>A0ABP6VWP4</accession>
<dbReference type="RefSeq" id="WP_344957702.1">
    <property type="nucleotide sequence ID" value="NZ_BAABCX010000002.1"/>
</dbReference>
<sequence length="350" mass="38249">MRLPSLATFVKQLATVLVLLNFAQFSYADSSFDAEGERRAKGAGASLAGQLGPVAELETIDGEKINLVQLYGKKPVYLKFWATWCVPCRQQMPGFEDIQQKFGDKIQVIAVNTGFADDIESIHAYRKEHGLTMPIVIDDGSLATGVNLRVTPQHVVIGRDGRIAHIGHLDNEELHAALRHAVAEDDDLAAQAATDKTTQITQFEVGDKVSDLQITMLDGTRVSLAAPANHKPRALVFFAPWCESYLAESRPRTSQACRRVREDVDKLIAQGGLDWLGISSGLWVSTADLQDYKDSSSSRLPLALDEDDSLFRAFGIRDIPSIVLLDAQGRVADILGPQDAELVDAVNALQ</sequence>
<organism evidence="3 4">
    <name type="scientific">Zobellella aerophila</name>
    <dbReference type="NCBI Taxonomy" id="870480"/>
    <lineage>
        <taxon>Bacteria</taxon>
        <taxon>Pseudomonadati</taxon>
        <taxon>Pseudomonadota</taxon>
        <taxon>Gammaproteobacteria</taxon>
        <taxon>Aeromonadales</taxon>
        <taxon>Aeromonadaceae</taxon>
        <taxon>Zobellella</taxon>
    </lineage>
</organism>
<dbReference type="PROSITE" id="PS51352">
    <property type="entry name" value="THIOREDOXIN_2"/>
    <property type="match status" value="2"/>
</dbReference>
<protein>
    <recommendedName>
        <fullName evidence="2">Thioredoxin domain-containing protein</fullName>
    </recommendedName>
</protein>